<keyword evidence="1" id="KW-1133">Transmembrane helix</keyword>
<reference evidence="3 4" key="1">
    <citation type="submission" date="2018-07" db="EMBL/GenBank/DDBJ databases">
        <title>Genomic Encyclopedia of Type Strains, Phase IV (KMG-IV): sequencing the most valuable type-strain genomes for metagenomic binning, comparative biology and taxonomic classification.</title>
        <authorList>
            <person name="Goeker M."/>
        </authorList>
    </citation>
    <scope>NUCLEOTIDE SEQUENCE [LARGE SCALE GENOMIC DNA]</scope>
    <source>
        <strain evidence="3 4">DSM 27016</strain>
    </source>
</reference>
<feature type="transmembrane region" description="Helical" evidence="1">
    <location>
        <begin position="12"/>
        <end position="31"/>
    </location>
</feature>
<name>A0A369AVQ9_9FIRM</name>
<proteinExistence type="predicted"/>
<sequence length="236" mass="26395">MGNISDKNRIWELDFVRGIALILMVYFHVVYDLREIYGYSVSYAGGINYFIGKASVILFMFVSGISCSLSKNNLKRGLRILAAAAVITLASWAYNADLIILFGVLHFFGVCLIMAPLISRLNEYVLLGLGTAVIMLQFLIPHIKTGNDWLMPIGIHSPGFTSSDYYPLIPWLGIFLYGLAAGKLFYRAKKSIFSFRLKDNIVSRAGRNTLLLYILHQPVIIGTLMLLERMGIISGK</sequence>
<evidence type="ECO:0000313" key="4">
    <source>
        <dbReference type="Proteomes" id="UP000253034"/>
    </source>
</evidence>
<dbReference type="InterPro" id="IPR012429">
    <property type="entry name" value="HGSNAT_cat"/>
</dbReference>
<accession>A0A369AVQ9</accession>
<dbReference type="Pfam" id="PF07786">
    <property type="entry name" value="HGSNAT_cat"/>
    <property type="match status" value="1"/>
</dbReference>
<feature type="transmembrane region" description="Helical" evidence="1">
    <location>
        <begin position="125"/>
        <end position="143"/>
    </location>
</feature>
<organism evidence="3 4">
    <name type="scientific">Anaerobacterium chartisolvens</name>
    <dbReference type="NCBI Taxonomy" id="1297424"/>
    <lineage>
        <taxon>Bacteria</taxon>
        <taxon>Bacillati</taxon>
        <taxon>Bacillota</taxon>
        <taxon>Clostridia</taxon>
        <taxon>Eubacteriales</taxon>
        <taxon>Oscillospiraceae</taxon>
        <taxon>Anaerobacterium</taxon>
    </lineage>
</organism>
<dbReference type="Proteomes" id="UP000253034">
    <property type="component" value="Unassembled WGS sequence"/>
</dbReference>
<dbReference type="RefSeq" id="WP_170138164.1">
    <property type="nucleotide sequence ID" value="NZ_QPJT01000017.1"/>
</dbReference>
<feature type="transmembrane region" description="Helical" evidence="1">
    <location>
        <begin position="43"/>
        <end position="65"/>
    </location>
</feature>
<keyword evidence="4" id="KW-1185">Reference proteome</keyword>
<evidence type="ECO:0000313" key="3">
    <source>
        <dbReference type="EMBL" id="RCX13472.1"/>
    </source>
</evidence>
<dbReference type="EMBL" id="QPJT01000017">
    <property type="protein sequence ID" value="RCX13472.1"/>
    <property type="molecule type" value="Genomic_DNA"/>
</dbReference>
<feature type="transmembrane region" description="Helical" evidence="1">
    <location>
        <begin position="168"/>
        <end position="188"/>
    </location>
</feature>
<dbReference type="AlphaFoldDB" id="A0A369AVQ9"/>
<evidence type="ECO:0000259" key="2">
    <source>
        <dbReference type="Pfam" id="PF07786"/>
    </source>
</evidence>
<keyword evidence="1" id="KW-0812">Transmembrane</keyword>
<feature type="domain" description="Heparan-alpha-glucosaminide N-acetyltransferase catalytic" evidence="2">
    <location>
        <begin position="9"/>
        <end position="218"/>
    </location>
</feature>
<feature type="transmembrane region" description="Helical" evidence="1">
    <location>
        <begin position="209"/>
        <end position="227"/>
    </location>
</feature>
<keyword evidence="1" id="KW-0472">Membrane</keyword>
<comment type="caution">
    <text evidence="3">The sequence shown here is derived from an EMBL/GenBank/DDBJ whole genome shotgun (WGS) entry which is preliminary data.</text>
</comment>
<gene>
    <name evidence="3" type="ORF">DFR58_1176</name>
</gene>
<evidence type="ECO:0000256" key="1">
    <source>
        <dbReference type="SAM" id="Phobius"/>
    </source>
</evidence>
<feature type="transmembrane region" description="Helical" evidence="1">
    <location>
        <begin position="100"/>
        <end position="118"/>
    </location>
</feature>
<feature type="transmembrane region" description="Helical" evidence="1">
    <location>
        <begin position="77"/>
        <end position="94"/>
    </location>
</feature>
<protein>
    <submittedName>
        <fullName evidence="3">Putative membrane protein</fullName>
    </submittedName>
</protein>